<keyword evidence="4" id="KW-1185">Reference proteome</keyword>
<evidence type="ECO:0000256" key="1">
    <source>
        <dbReference type="ARBA" id="ARBA00022737"/>
    </source>
</evidence>
<protein>
    <submittedName>
        <fullName evidence="3">Fibronectin, type III</fullName>
    </submittedName>
</protein>
<dbReference type="PANTHER" id="PTHR13817:SF166">
    <property type="entry name" value="NEURONAL IGCAM-RELATED"/>
    <property type="match status" value="1"/>
</dbReference>
<name>A0A564ZL20_9BACT</name>
<dbReference type="PANTHER" id="PTHR13817">
    <property type="entry name" value="TITIN"/>
    <property type="match status" value="1"/>
</dbReference>
<dbReference type="InterPro" id="IPR050964">
    <property type="entry name" value="Striated_Muscle_Regulatory"/>
</dbReference>
<organism evidence="3 4">
    <name type="scientific">Candidatus Methylomirabilis lanthanidiphila</name>
    <dbReference type="NCBI Taxonomy" id="2211376"/>
    <lineage>
        <taxon>Bacteria</taxon>
        <taxon>Candidatus Methylomirabilota</taxon>
        <taxon>Candidatus Methylomirabilia</taxon>
        <taxon>Candidatus Methylomirabilales</taxon>
        <taxon>Candidatus Methylomirabilaceae</taxon>
        <taxon>Candidatus Methylomirabilis</taxon>
    </lineage>
</organism>
<proteinExistence type="predicted"/>
<dbReference type="InterPro" id="IPR013783">
    <property type="entry name" value="Ig-like_fold"/>
</dbReference>
<dbReference type="PROSITE" id="PS50853">
    <property type="entry name" value="FN3"/>
    <property type="match status" value="3"/>
</dbReference>
<dbReference type="SMART" id="SM00060">
    <property type="entry name" value="FN3"/>
    <property type="match status" value="3"/>
</dbReference>
<evidence type="ECO:0000313" key="4">
    <source>
        <dbReference type="Proteomes" id="UP000334340"/>
    </source>
</evidence>
<reference evidence="3 4" key="1">
    <citation type="submission" date="2019-07" db="EMBL/GenBank/DDBJ databases">
        <authorList>
            <person name="Cremers G."/>
        </authorList>
    </citation>
    <scope>NUCLEOTIDE SEQUENCE [LARGE SCALE GENOMIC DNA]</scope>
</reference>
<dbReference type="PROSITE" id="PS51257">
    <property type="entry name" value="PROKAR_LIPOPROTEIN"/>
    <property type="match status" value="1"/>
</dbReference>
<evidence type="ECO:0000313" key="3">
    <source>
        <dbReference type="EMBL" id="VUZ85567.1"/>
    </source>
</evidence>
<feature type="domain" description="Fibronectin type-III" evidence="2">
    <location>
        <begin position="33"/>
        <end position="147"/>
    </location>
</feature>
<dbReference type="Gene3D" id="2.60.40.10">
    <property type="entry name" value="Immunoglobulins"/>
    <property type="match status" value="3"/>
</dbReference>
<dbReference type="EMBL" id="CABIKM010000029">
    <property type="protein sequence ID" value="VUZ85567.1"/>
    <property type="molecule type" value="Genomic_DNA"/>
</dbReference>
<dbReference type="SUPFAM" id="SSF49265">
    <property type="entry name" value="Fibronectin type III"/>
    <property type="match status" value="2"/>
</dbReference>
<dbReference type="CDD" id="cd00063">
    <property type="entry name" value="FN3"/>
    <property type="match status" value="2"/>
</dbReference>
<gene>
    <name evidence="3" type="ORF">MELA_01952</name>
</gene>
<dbReference type="InterPro" id="IPR036116">
    <property type="entry name" value="FN3_sf"/>
</dbReference>
<feature type="domain" description="Fibronectin type-III" evidence="2">
    <location>
        <begin position="253"/>
        <end position="348"/>
    </location>
</feature>
<accession>A0A564ZL20</accession>
<dbReference type="Proteomes" id="UP000334340">
    <property type="component" value="Unassembled WGS sequence"/>
</dbReference>
<sequence>MRIRQIIIAASLGLFVLSGCGKSGPPVVPILAEPSPPTDLTALVRSRTVILAWTRPTTNVDGTALKYLATFQISRQQTAPQVSAYSVITTVKAEKPENAIVSGNRYAFTDKDVVVGARYTYTIEAVSRRGIIGPSSPEAIALVTVEIEAPSGLRAEGGERTVRLSWDAPVRRADGSALGVVPRYNIYRGTSPGQYGASSINREPVRHTQFHDTDLVNDQTYYYRVAAVESQEPPWQEGLPSSEVSVAPVDLTPPAPPQRVRAVVGPGLVVSLSWELNRESDLLGYLVYRSDAAERSPHRLTEAPIKSPTFTDRSVRSRSRYLYTVTAVDASSRHNESVASEPVEVRVP</sequence>
<dbReference type="InterPro" id="IPR003961">
    <property type="entry name" value="FN3_dom"/>
</dbReference>
<feature type="domain" description="Fibronectin type-III" evidence="2">
    <location>
        <begin position="149"/>
        <end position="252"/>
    </location>
</feature>
<dbReference type="AlphaFoldDB" id="A0A564ZL20"/>
<evidence type="ECO:0000259" key="2">
    <source>
        <dbReference type="PROSITE" id="PS50853"/>
    </source>
</evidence>
<keyword evidence="1" id="KW-0677">Repeat</keyword>